<name>A0A4E0R3E3_9GAMM</name>
<evidence type="ECO:0000313" key="2">
    <source>
        <dbReference type="Proteomes" id="UP000030428"/>
    </source>
</evidence>
<reference evidence="1 2" key="1">
    <citation type="journal article" date="2016" name="Front. Microbiol.">
        <title>Single-Cell (Meta-)Genomics of a Dimorphic Candidatus Thiomargarita nelsonii Reveals Genomic Plasticity.</title>
        <authorList>
            <person name="Flood B.E."/>
            <person name="Fliss P."/>
            <person name="Jones D.S."/>
            <person name="Dick G.J."/>
            <person name="Jain S."/>
            <person name="Kaster A.K."/>
            <person name="Winkel M."/>
            <person name="Mussmann M."/>
            <person name="Bailey J."/>
        </authorList>
    </citation>
    <scope>NUCLEOTIDE SEQUENCE [LARGE SCALE GENOMIC DNA]</scope>
    <source>
        <strain evidence="1">Hydrate Ridge</strain>
    </source>
</reference>
<sequence length="74" mass="8276">MVGFALALPTLQKNLNLMALVRRTHPTLATTGSLKKAVPTAKIVPHTTTLPIDIQPILKKIFYLWEMNYDLSCL</sequence>
<protein>
    <submittedName>
        <fullName evidence="1">Uncharacterized protein</fullName>
    </submittedName>
</protein>
<accession>A0A4E0R3E3</accession>
<organism evidence="1 2">
    <name type="scientific">Candidatus Thiomargarita nelsonii</name>
    <dbReference type="NCBI Taxonomy" id="1003181"/>
    <lineage>
        <taxon>Bacteria</taxon>
        <taxon>Pseudomonadati</taxon>
        <taxon>Pseudomonadota</taxon>
        <taxon>Gammaproteobacteria</taxon>
        <taxon>Thiotrichales</taxon>
        <taxon>Thiotrichaceae</taxon>
        <taxon>Thiomargarita</taxon>
    </lineage>
</organism>
<proteinExistence type="predicted"/>
<evidence type="ECO:0000313" key="1">
    <source>
        <dbReference type="EMBL" id="TGO02961.1"/>
    </source>
</evidence>
<dbReference type="Proteomes" id="UP000030428">
    <property type="component" value="Unassembled WGS sequence"/>
</dbReference>
<keyword evidence="2" id="KW-1185">Reference proteome</keyword>
<dbReference type="AlphaFoldDB" id="A0A4E0R3E3"/>
<comment type="caution">
    <text evidence="1">The sequence shown here is derived from an EMBL/GenBank/DDBJ whole genome shotgun (WGS) entry which is preliminary data.</text>
</comment>
<dbReference type="EMBL" id="JSZA02000055">
    <property type="protein sequence ID" value="TGO02961.1"/>
    <property type="molecule type" value="Genomic_DNA"/>
</dbReference>
<gene>
    <name evidence="1" type="ORF">PN36_15315</name>
</gene>